<dbReference type="InterPro" id="IPR023214">
    <property type="entry name" value="HAD_sf"/>
</dbReference>
<dbReference type="InterPro" id="IPR036412">
    <property type="entry name" value="HAD-like_sf"/>
</dbReference>
<dbReference type="GO" id="GO:0009223">
    <property type="term" value="P:pyrimidine deoxyribonucleotide catabolic process"/>
    <property type="evidence" value="ECO:0007669"/>
    <property type="project" value="TreeGrafter"/>
</dbReference>
<feature type="active site" description="Nucleophile" evidence="2">
    <location>
        <position position="7"/>
    </location>
</feature>
<dbReference type="Pfam" id="PF06941">
    <property type="entry name" value="NT5C"/>
    <property type="match status" value="1"/>
</dbReference>
<dbReference type="EMBL" id="CP121196">
    <property type="protein sequence ID" value="XBH17195.1"/>
    <property type="molecule type" value="Genomic_DNA"/>
</dbReference>
<dbReference type="GO" id="GO:0008253">
    <property type="term" value="F:5'-nucleotidase activity"/>
    <property type="evidence" value="ECO:0007669"/>
    <property type="project" value="InterPro"/>
</dbReference>
<evidence type="ECO:0000256" key="2">
    <source>
        <dbReference type="PIRSR" id="PIRSR610708-1"/>
    </source>
</evidence>
<name>A0AAU7DJE1_9BACT</name>
<dbReference type="SFLD" id="SFLDG01126">
    <property type="entry name" value="C1.2:_Nucleotidase_Like"/>
    <property type="match status" value="1"/>
</dbReference>
<protein>
    <submittedName>
        <fullName evidence="3">5'-3'-deoxyribonucleotidase</fullName>
    </submittedName>
</protein>
<dbReference type="SFLD" id="SFLDG01146">
    <property type="entry name" value="C1.2.2"/>
    <property type="match status" value="1"/>
</dbReference>
<sequence length="178" mass="20480">MKRVCVDMDEVMADTLGEHLRRYNQAFEEEVTLDDLAGKGLWEVTPADRQHQLRAFLDAEDFFEDLPLMPGAQEILKQLSSRFEIFIATQAMAVPNSLGPKYRWLQRHFAFLPASHYVFCGDKSILRADYLIDDLPKNLLRFEGHGLLYSAPHNLTATGFVRVNNWQEVAEYFAAIKD</sequence>
<dbReference type="Gene3D" id="3.40.50.1000">
    <property type="entry name" value="HAD superfamily/HAD-like"/>
    <property type="match status" value="1"/>
</dbReference>
<gene>
    <name evidence="3" type="ORF">P8935_21840</name>
</gene>
<dbReference type="RefSeq" id="WP_348262426.1">
    <property type="nucleotide sequence ID" value="NZ_CP121196.1"/>
</dbReference>
<comment type="similarity">
    <text evidence="1">Belongs to the 5'(3')-deoxyribonucleotidase family.</text>
</comment>
<dbReference type="PANTHER" id="PTHR16504:SF4">
    <property type="entry name" value="5'(3')-DEOXYRIBONUCLEOTIDASE"/>
    <property type="match status" value="1"/>
</dbReference>
<accession>A0AAU7DJE1</accession>
<proteinExistence type="inferred from homology"/>
<dbReference type="SFLD" id="SFLDS00003">
    <property type="entry name" value="Haloacid_Dehalogenase"/>
    <property type="match status" value="1"/>
</dbReference>
<dbReference type="SUPFAM" id="SSF56784">
    <property type="entry name" value="HAD-like"/>
    <property type="match status" value="1"/>
</dbReference>
<dbReference type="PANTHER" id="PTHR16504">
    <property type="entry name" value="5'(3')-DEOXYRIBONUCLEOTIDASE"/>
    <property type="match status" value="1"/>
</dbReference>
<feature type="active site" description="Proton donor" evidence="2">
    <location>
        <position position="9"/>
    </location>
</feature>
<organism evidence="3">
    <name type="scientific">Telmatobacter sp. DSM 110680</name>
    <dbReference type="NCBI Taxonomy" id="3036704"/>
    <lineage>
        <taxon>Bacteria</taxon>
        <taxon>Pseudomonadati</taxon>
        <taxon>Acidobacteriota</taxon>
        <taxon>Terriglobia</taxon>
        <taxon>Terriglobales</taxon>
        <taxon>Acidobacteriaceae</taxon>
        <taxon>Telmatobacter</taxon>
    </lineage>
</organism>
<evidence type="ECO:0000256" key="1">
    <source>
        <dbReference type="ARBA" id="ARBA00009589"/>
    </source>
</evidence>
<dbReference type="Gene3D" id="1.10.40.40">
    <property type="entry name" value="Deoxyribonucleotidase, domain 2"/>
    <property type="match status" value="1"/>
</dbReference>
<dbReference type="AlphaFoldDB" id="A0AAU7DJE1"/>
<reference evidence="3" key="1">
    <citation type="submission" date="2023-03" db="EMBL/GenBank/DDBJ databases">
        <title>Edaphobacter sp.</title>
        <authorList>
            <person name="Huber K.J."/>
            <person name="Papendorf J."/>
            <person name="Pilke C."/>
            <person name="Bunk B."/>
            <person name="Sproeer C."/>
            <person name="Pester M."/>
        </authorList>
    </citation>
    <scope>NUCLEOTIDE SEQUENCE</scope>
    <source>
        <strain evidence="3">DSM 110680</strain>
    </source>
</reference>
<dbReference type="InterPro" id="IPR010708">
    <property type="entry name" value="5'(3')-deoxyribonucleotidase"/>
</dbReference>
<evidence type="ECO:0000313" key="3">
    <source>
        <dbReference type="EMBL" id="XBH17195.1"/>
    </source>
</evidence>